<evidence type="ECO:0000256" key="1">
    <source>
        <dbReference type="SAM" id="MobiDB-lite"/>
    </source>
</evidence>
<evidence type="ECO:0000313" key="2">
    <source>
        <dbReference type="EMBL" id="SVE55963.1"/>
    </source>
</evidence>
<feature type="region of interest" description="Disordered" evidence="1">
    <location>
        <begin position="1"/>
        <end position="26"/>
    </location>
</feature>
<proteinExistence type="predicted"/>
<name>A0A383EHP9_9ZZZZ</name>
<reference evidence="2" key="1">
    <citation type="submission" date="2018-05" db="EMBL/GenBank/DDBJ databases">
        <authorList>
            <person name="Lanie J.A."/>
            <person name="Ng W.-L."/>
            <person name="Kazmierczak K.M."/>
            <person name="Andrzejewski T.M."/>
            <person name="Davidsen T.M."/>
            <person name="Wayne K.J."/>
            <person name="Tettelin H."/>
            <person name="Glass J.I."/>
            <person name="Rusch D."/>
            <person name="Podicherti R."/>
            <person name="Tsui H.-C.T."/>
            <person name="Winkler M.E."/>
        </authorList>
    </citation>
    <scope>NUCLEOTIDE SEQUENCE</scope>
</reference>
<accession>A0A383EHP9</accession>
<sequence>MAGRSVGETKHRSRWIPMNSRNQLRL</sequence>
<feature type="non-terminal residue" evidence="2">
    <location>
        <position position="26"/>
    </location>
</feature>
<dbReference type="AlphaFoldDB" id="A0A383EHP9"/>
<gene>
    <name evidence="2" type="ORF">METZ01_LOCUS508817</name>
</gene>
<dbReference type="EMBL" id="UINC01225760">
    <property type="protein sequence ID" value="SVE55963.1"/>
    <property type="molecule type" value="Genomic_DNA"/>
</dbReference>
<organism evidence="2">
    <name type="scientific">marine metagenome</name>
    <dbReference type="NCBI Taxonomy" id="408172"/>
    <lineage>
        <taxon>unclassified sequences</taxon>
        <taxon>metagenomes</taxon>
        <taxon>ecological metagenomes</taxon>
    </lineage>
</organism>
<protein>
    <submittedName>
        <fullName evidence="2">Uncharacterized protein</fullName>
    </submittedName>
</protein>